<sequence>MDATYQEWFAPETVEVCIQLANPENFLNEHEIIELTGAPRNSKIVVKQVENAIAFIVRNDIFDEAMYRYLVVEPGGTSMHLRNAVFVLKETYTHQGIGPRSVIKEIFCAHRLSDELPIKSIKVSAAGNFESFNWVKNPIRGYYVWSCLGFDGAIPTVVLKRLPSRYQSCKRISKLVETGAGRRLWQLFGESANLSFDLNPDSISWRLLSNYMNAKGIEL</sequence>
<evidence type="ECO:0000313" key="2">
    <source>
        <dbReference type="Proteomes" id="UP000478090"/>
    </source>
</evidence>
<evidence type="ECO:0000313" key="1">
    <source>
        <dbReference type="EMBL" id="MYM41419.1"/>
    </source>
</evidence>
<comment type="caution">
    <text evidence="1">The sequence shown here is derived from an EMBL/GenBank/DDBJ whole genome shotgun (WGS) entry which is preliminary data.</text>
</comment>
<reference evidence="1 2" key="1">
    <citation type="submission" date="2019-12" db="EMBL/GenBank/DDBJ databases">
        <title>Novel species isolated from a subtropical stream in China.</title>
        <authorList>
            <person name="Lu H."/>
        </authorList>
    </citation>
    <scope>NUCLEOTIDE SEQUENCE [LARGE SCALE GENOMIC DNA]</scope>
    <source>
        <strain evidence="1 2">CY13W</strain>
    </source>
</reference>
<organism evidence="1 2">
    <name type="scientific">Duganella qianjiadongensis</name>
    <dbReference type="NCBI Taxonomy" id="2692176"/>
    <lineage>
        <taxon>Bacteria</taxon>
        <taxon>Pseudomonadati</taxon>
        <taxon>Pseudomonadota</taxon>
        <taxon>Betaproteobacteria</taxon>
        <taxon>Burkholderiales</taxon>
        <taxon>Oxalobacteraceae</taxon>
        <taxon>Telluria group</taxon>
        <taxon>Duganella</taxon>
    </lineage>
</organism>
<evidence type="ECO:0008006" key="3">
    <source>
        <dbReference type="Google" id="ProtNLM"/>
    </source>
</evidence>
<accession>A0ABW9VPC4</accession>
<dbReference type="RefSeq" id="WP_161040729.1">
    <property type="nucleotide sequence ID" value="NZ_WWCM01000016.1"/>
</dbReference>
<dbReference type="EMBL" id="WWCM01000016">
    <property type="protein sequence ID" value="MYM41419.1"/>
    <property type="molecule type" value="Genomic_DNA"/>
</dbReference>
<keyword evidence="2" id="KW-1185">Reference proteome</keyword>
<name>A0ABW9VPC4_9BURK</name>
<dbReference type="Proteomes" id="UP000478090">
    <property type="component" value="Unassembled WGS sequence"/>
</dbReference>
<proteinExistence type="predicted"/>
<gene>
    <name evidence="1" type="ORF">GTP27_19120</name>
</gene>
<protein>
    <recommendedName>
        <fullName evidence="3">GNAT family N-acetyltransferase</fullName>
    </recommendedName>
</protein>